<dbReference type="Proteomes" id="UP000240322">
    <property type="component" value="Unassembled WGS sequence"/>
</dbReference>
<dbReference type="InterPro" id="IPR003593">
    <property type="entry name" value="AAA+_ATPase"/>
</dbReference>
<dbReference type="EMBL" id="NEXE01000005">
    <property type="protein sequence ID" value="PSN92389.1"/>
    <property type="molecule type" value="Genomic_DNA"/>
</dbReference>
<name>A0A2R6B172_9ARCH</name>
<dbReference type="InterPro" id="IPR003439">
    <property type="entry name" value="ABC_transporter-like_ATP-bd"/>
</dbReference>
<evidence type="ECO:0000256" key="1">
    <source>
        <dbReference type="ARBA" id="ARBA00022741"/>
    </source>
</evidence>
<dbReference type="SUPFAM" id="SSF52540">
    <property type="entry name" value="P-loop containing nucleoside triphosphate hydrolases"/>
    <property type="match status" value="1"/>
</dbReference>
<gene>
    <name evidence="4" type="ORF">B9Q03_01255</name>
</gene>
<protein>
    <submittedName>
        <fullName evidence="4">Iron ABC transporter ATP-binding protein</fullName>
    </submittedName>
</protein>
<evidence type="ECO:0000313" key="4">
    <source>
        <dbReference type="EMBL" id="PSN92389.1"/>
    </source>
</evidence>
<keyword evidence="2 4" id="KW-0067">ATP-binding</keyword>
<organism evidence="4 5">
    <name type="scientific">Candidatus Marsarchaeota G2 archaeon OSP_D</name>
    <dbReference type="NCBI Taxonomy" id="1978157"/>
    <lineage>
        <taxon>Archaea</taxon>
        <taxon>Candidatus Marsarchaeota</taxon>
        <taxon>Candidatus Marsarchaeota group 2</taxon>
    </lineage>
</organism>
<feature type="domain" description="ABC transporter" evidence="3">
    <location>
        <begin position="1"/>
        <end position="205"/>
    </location>
</feature>
<comment type="caution">
    <text evidence="4">The sequence shown here is derived from an EMBL/GenBank/DDBJ whole genome shotgun (WGS) entry which is preliminary data.</text>
</comment>
<dbReference type="PANTHER" id="PTHR43850">
    <property type="entry name" value="ABC TRANSPORTER ATP-BINDING PROTEIN MA_4021-RELATED"/>
    <property type="match status" value="1"/>
</dbReference>
<reference evidence="4 5" key="1">
    <citation type="submission" date="2017-04" db="EMBL/GenBank/DDBJ databases">
        <title>Novel microbial lineages endemic to geothermal iron-oxide mats fill important gaps in the evolutionary history of Archaea.</title>
        <authorList>
            <person name="Jay Z.J."/>
            <person name="Beam J.P."/>
            <person name="Dlakic M."/>
            <person name="Rusch D.B."/>
            <person name="Kozubal M.A."/>
            <person name="Inskeep W.P."/>
        </authorList>
    </citation>
    <scope>NUCLEOTIDE SEQUENCE [LARGE SCALE GENOMIC DNA]</scope>
    <source>
        <strain evidence="4">OSP_D</strain>
    </source>
</reference>
<dbReference type="PROSITE" id="PS50893">
    <property type="entry name" value="ABC_TRANSPORTER_2"/>
    <property type="match status" value="1"/>
</dbReference>
<dbReference type="PANTHER" id="PTHR43850:SF2">
    <property type="entry name" value="ABC TRANSPORTER ATP-BINDING PROTEIN MA_4021-RELATED"/>
    <property type="match status" value="1"/>
</dbReference>
<sequence>MLISAISVKLGDRLVLREVNVEFVRGLNVILGPNGSGKTTLLRCIIEMFKPQTGKIEVEAGEKSYAPAEYFGAEMSVLDVLLSGDSRREYTPYLELFSLQSFLERNFSSLSTGEKRMVLIAKALAEGDVVLMDEPTSGLDLKNQVKLREVLGTIKHKVIVVSTHDVSFAQAADRVALLKCGRVIAQGEAERVLTEDLLTQLYEVRVRRVHVDGKTLFLT</sequence>
<dbReference type="Pfam" id="PF00005">
    <property type="entry name" value="ABC_tran"/>
    <property type="match status" value="1"/>
</dbReference>
<dbReference type="AlphaFoldDB" id="A0A2R6B172"/>
<evidence type="ECO:0000313" key="5">
    <source>
        <dbReference type="Proteomes" id="UP000240322"/>
    </source>
</evidence>
<dbReference type="GO" id="GO:0005524">
    <property type="term" value="F:ATP binding"/>
    <property type="evidence" value="ECO:0007669"/>
    <property type="project" value="UniProtKB-KW"/>
</dbReference>
<dbReference type="InterPro" id="IPR027417">
    <property type="entry name" value="P-loop_NTPase"/>
</dbReference>
<evidence type="ECO:0000256" key="2">
    <source>
        <dbReference type="ARBA" id="ARBA00022840"/>
    </source>
</evidence>
<dbReference type="Gene3D" id="3.40.50.300">
    <property type="entry name" value="P-loop containing nucleotide triphosphate hydrolases"/>
    <property type="match status" value="1"/>
</dbReference>
<dbReference type="GO" id="GO:0016887">
    <property type="term" value="F:ATP hydrolysis activity"/>
    <property type="evidence" value="ECO:0007669"/>
    <property type="project" value="InterPro"/>
</dbReference>
<proteinExistence type="predicted"/>
<evidence type="ECO:0000259" key="3">
    <source>
        <dbReference type="PROSITE" id="PS50893"/>
    </source>
</evidence>
<accession>A0A2R6B172</accession>
<dbReference type="SMART" id="SM00382">
    <property type="entry name" value="AAA"/>
    <property type="match status" value="1"/>
</dbReference>
<keyword evidence="1" id="KW-0547">Nucleotide-binding</keyword>